<evidence type="ECO:0000313" key="2">
    <source>
        <dbReference type="Proteomes" id="UP000325105"/>
    </source>
</evidence>
<dbReference type="EMBL" id="VNHX01000002">
    <property type="protein sequence ID" value="TYP97666.1"/>
    <property type="molecule type" value="Genomic_DNA"/>
</dbReference>
<proteinExistence type="predicted"/>
<evidence type="ECO:0000313" key="1">
    <source>
        <dbReference type="EMBL" id="TYP97666.1"/>
    </source>
</evidence>
<name>A0A5S5DRL8_9SPHI</name>
<protein>
    <submittedName>
        <fullName evidence="1">Uncharacterized protein</fullName>
    </submittedName>
</protein>
<gene>
    <name evidence="1" type="ORF">BC792_10288</name>
</gene>
<organism evidence="1 2">
    <name type="scientific">Sphingobacterium allocomposti</name>
    <dbReference type="NCBI Taxonomy" id="415956"/>
    <lineage>
        <taxon>Bacteria</taxon>
        <taxon>Pseudomonadati</taxon>
        <taxon>Bacteroidota</taxon>
        <taxon>Sphingobacteriia</taxon>
        <taxon>Sphingobacteriales</taxon>
        <taxon>Sphingobacteriaceae</taxon>
        <taxon>Sphingobacterium</taxon>
    </lineage>
</organism>
<dbReference type="AlphaFoldDB" id="A0A5S5DRL8"/>
<sequence>MCSTVRLRREGGDRLQNLSEILLYQTNSPIFVVGIAYCALGLKNHPCNLRLAPPVLFLARAGGQSGCAGS</sequence>
<comment type="caution">
    <text evidence="1">The sequence shown here is derived from an EMBL/GenBank/DDBJ whole genome shotgun (WGS) entry which is preliminary data.</text>
</comment>
<accession>A0A5S5DRL8</accession>
<dbReference type="Proteomes" id="UP000325105">
    <property type="component" value="Unassembled WGS sequence"/>
</dbReference>
<reference evidence="1 2" key="1">
    <citation type="submission" date="2019-07" db="EMBL/GenBank/DDBJ databases">
        <title>Genomic Encyclopedia of Archaeal and Bacterial Type Strains, Phase II (KMG-II): from individual species to whole genera.</title>
        <authorList>
            <person name="Goeker M."/>
        </authorList>
    </citation>
    <scope>NUCLEOTIDE SEQUENCE [LARGE SCALE GENOMIC DNA]</scope>
    <source>
        <strain evidence="1 2">DSM 18850</strain>
    </source>
</reference>
<keyword evidence="2" id="KW-1185">Reference proteome</keyword>